<gene>
    <name evidence="12" type="ORF">PGTUg99_003608</name>
</gene>
<dbReference type="EMBL" id="VDEP01000191">
    <property type="protein sequence ID" value="KAA1124997.1"/>
    <property type="molecule type" value="Genomic_DNA"/>
</dbReference>
<dbReference type="PRINTS" id="PR00734">
    <property type="entry name" value="GLHYDRLASE7"/>
</dbReference>
<comment type="caution">
    <text evidence="12">The sequence shown here is derived from an EMBL/GenBank/DDBJ whole genome shotgun (WGS) entry which is preliminary data.</text>
</comment>
<dbReference type="EC" id="3.2.1.-" evidence="9"/>
<evidence type="ECO:0000256" key="10">
    <source>
        <dbReference type="SAM" id="MobiDB-lite"/>
    </source>
</evidence>
<evidence type="ECO:0000313" key="12">
    <source>
        <dbReference type="EMBL" id="KAA1124997.1"/>
    </source>
</evidence>
<evidence type="ECO:0000256" key="11">
    <source>
        <dbReference type="SAM" id="SignalP"/>
    </source>
</evidence>
<keyword evidence="8 9" id="KW-0624">Polysaccharide degradation</keyword>
<evidence type="ECO:0000256" key="1">
    <source>
        <dbReference type="ARBA" id="ARBA00001641"/>
    </source>
</evidence>
<evidence type="ECO:0000256" key="9">
    <source>
        <dbReference type="RuleBase" id="RU361164"/>
    </source>
</evidence>
<feature type="region of interest" description="Disordered" evidence="10">
    <location>
        <begin position="461"/>
        <end position="480"/>
    </location>
</feature>
<keyword evidence="5 9" id="KW-0136">Cellulose degradation</keyword>
<evidence type="ECO:0000256" key="5">
    <source>
        <dbReference type="ARBA" id="ARBA00023001"/>
    </source>
</evidence>
<dbReference type="PANTHER" id="PTHR33753">
    <property type="entry name" value="1,4-BETA-D-GLUCAN CELLOBIOHYDROLASE B"/>
    <property type="match status" value="1"/>
</dbReference>
<dbReference type="GO" id="GO:0030245">
    <property type="term" value="P:cellulose catabolic process"/>
    <property type="evidence" value="ECO:0007669"/>
    <property type="project" value="UniProtKB-KW"/>
</dbReference>
<comment type="catalytic activity">
    <reaction evidence="1">
        <text>Hydrolysis of (1-&gt;4)-beta-D-glucosidic linkages in cellulose and cellotetraose, releasing cellobiose from the non-reducing ends of the chains.</text>
        <dbReference type="EC" id="3.2.1.91"/>
    </reaction>
</comment>
<dbReference type="GO" id="GO:0016162">
    <property type="term" value="F:cellulose 1,4-beta-cellobiosidase activity"/>
    <property type="evidence" value="ECO:0007669"/>
    <property type="project" value="UniProtKB-EC"/>
</dbReference>
<dbReference type="InterPro" id="IPR001722">
    <property type="entry name" value="Glyco_hydro_7"/>
</dbReference>
<name>A0A5B0RH44_PUCGR</name>
<accession>A0A5B0RH44</accession>
<keyword evidence="7 9" id="KW-0326">Glycosidase</keyword>
<proteinExistence type="inferred from homology"/>
<keyword evidence="6" id="KW-0119">Carbohydrate metabolism</keyword>
<sequence>MDLSSLLFLLQLLSHSNTQQPGKTPENPASFIITDCGNGSKCKEVSGGLTIDANWRATYVMSQDQQQKNYCNDGGAWTSVCSGSGEECAKTCMIDGTENYAETYGVLSTAKGSITMRFSTQSMRMARTLVLGCTSLRAAGTGTTCSSLKTGNLNLMLMCQNCHVVSKELYTSHPWSRMVVNQNTQAMWQGEKYGTGYCDAKCPKDIKWVEGQANIKGWKADGEGSGKGDMGVCCPEMDVWEANSFAQAFTSHTCNPLTSKVCTGDQCGDTSANRYNGFCDKDGCDFASYRFGAQDFYGQGKKLDTSKKFTVITQFITQGNTNKGELIEVRRMYLRQDGTLIQNEPVKVQGLDKKADSLTDKFCQANKDITKDQNSFKEHGGMKAMGQAMKNGMVLVMSIMDDKEDKMQWLDGIYPPNGSVDKYGVKQGPCDPNSGDRQNILTGNPAAEVVFSNVKIGPIKNPTTANKPTGIKQKRSTYHI</sequence>
<dbReference type="SUPFAM" id="SSF49899">
    <property type="entry name" value="Concanavalin A-like lectins/glucanases"/>
    <property type="match status" value="1"/>
</dbReference>
<evidence type="ECO:0000256" key="8">
    <source>
        <dbReference type="ARBA" id="ARBA00023326"/>
    </source>
</evidence>
<keyword evidence="3 11" id="KW-0732">Signal</keyword>
<dbReference type="Gene3D" id="2.70.100.10">
    <property type="entry name" value="Glycoside hydrolase, family 7, domain"/>
    <property type="match status" value="1"/>
</dbReference>
<evidence type="ECO:0000313" key="13">
    <source>
        <dbReference type="Proteomes" id="UP000325313"/>
    </source>
</evidence>
<dbReference type="InterPro" id="IPR037019">
    <property type="entry name" value="Glyco_hydro_7_sf"/>
</dbReference>
<feature type="signal peptide" evidence="11">
    <location>
        <begin position="1"/>
        <end position="18"/>
    </location>
</feature>
<keyword evidence="4 9" id="KW-0378">Hydrolase</keyword>
<reference evidence="12 13" key="1">
    <citation type="submission" date="2019-05" db="EMBL/GenBank/DDBJ databases">
        <title>Emergence of the Ug99 lineage of the wheat stem rust pathogen through somatic hybridization.</title>
        <authorList>
            <person name="Li F."/>
            <person name="Upadhyaya N.M."/>
            <person name="Sperschneider J."/>
            <person name="Matny O."/>
            <person name="Nguyen-Phuc H."/>
            <person name="Mago R."/>
            <person name="Raley C."/>
            <person name="Miller M.E."/>
            <person name="Silverstein K.A.T."/>
            <person name="Henningsen E."/>
            <person name="Hirsch C.D."/>
            <person name="Visser B."/>
            <person name="Pretorius Z.A."/>
            <person name="Steffenson B.J."/>
            <person name="Schwessinger B."/>
            <person name="Dodds P.N."/>
            <person name="Figueroa M."/>
        </authorList>
    </citation>
    <scope>NUCLEOTIDE SEQUENCE [LARGE SCALE GENOMIC DNA]</scope>
    <source>
        <strain evidence="12 13">Ug99</strain>
    </source>
</reference>
<evidence type="ECO:0000256" key="3">
    <source>
        <dbReference type="ARBA" id="ARBA00022729"/>
    </source>
</evidence>
<feature type="chain" id="PRO_5022854459" description="Glucanase" evidence="11">
    <location>
        <begin position="19"/>
        <end position="480"/>
    </location>
</feature>
<dbReference type="Pfam" id="PF00840">
    <property type="entry name" value="Glyco_hydro_7"/>
    <property type="match status" value="1"/>
</dbReference>
<evidence type="ECO:0000256" key="4">
    <source>
        <dbReference type="ARBA" id="ARBA00022801"/>
    </source>
</evidence>
<dbReference type="InterPro" id="IPR013320">
    <property type="entry name" value="ConA-like_dom_sf"/>
</dbReference>
<evidence type="ECO:0000256" key="6">
    <source>
        <dbReference type="ARBA" id="ARBA00023277"/>
    </source>
</evidence>
<evidence type="ECO:0000256" key="7">
    <source>
        <dbReference type="ARBA" id="ARBA00023295"/>
    </source>
</evidence>
<protein>
    <recommendedName>
        <fullName evidence="9">Glucanase</fullName>
        <ecNumber evidence="9">3.2.1.-</ecNumber>
    </recommendedName>
</protein>
<evidence type="ECO:0000256" key="2">
    <source>
        <dbReference type="ARBA" id="ARBA00006044"/>
    </source>
</evidence>
<dbReference type="PANTHER" id="PTHR33753:SF2">
    <property type="entry name" value="GLYCOSIDE HYDROLASE FAMILY 7 PROTEIN"/>
    <property type="match status" value="1"/>
</dbReference>
<organism evidence="12 13">
    <name type="scientific">Puccinia graminis f. sp. tritici</name>
    <dbReference type="NCBI Taxonomy" id="56615"/>
    <lineage>
        <taxon>Eukaryota</taxon>
        <taxon>Fungi</taxon>
        <taxon>Dikarya</taxon>
        <taxon>Basidiomycota</taxon>
        <taxon>Pucciniomycotina</taxon>
        <taxon>Pucciniomycetes</taxon>
        <taxon>Pucciniales</taxon>
        <taxon>Pucciniaceae</taxon>
        <taxon>Puccinia</taxon>
    </lineage>
</organism>
<comment type="similarity">
    <text evidence="2 9">Belongs to the glycosyl hydrolase 7 (cellulase C) family.</text>
</comment>
<dbReference type="Proteomes" id="UP000325313">
    <property type="component" value="Unassembled WGS sequence"/>
</dbReference>
<dbReference type="AlphaFoldDB" id="A0A5B0RH44"/>